<dbReference type="EMBL" id="JACVVK020000020">
    <property type="protein sequence ID" value="KAK7503404.1"/>
    <property type="molecule type" value="Genomic_DNA"/>
</dbReference>
<reference evidence="1 2" key="1">
    <citation type="journal article" date="2023" name="Sci. Data">
        <title>Genome assembly of the Korean intertidal mud-creeper Batillaria attramentaria.</title>
        <authorList>
            <person name="Patra A.K."/>
            <person name="Ho P.T."/>
            <person name="Jun S."/>
            <person name="Lee S.J."/>
            <person name="Kim Y."/>
            <person name="Won Y.J."/>
        </authorList>
    </citation>
    <scope>NUCLEOTIDE SEQUENCE [LARGE SCALE GENOMIC DNA]</scope>
    <source>
        <strain evidence="1">Wonlab-2016</strain>
    </source>
</reference>
<proteinExistence type="predicted"/>
<evidence type="ECO:0000313" key="1">
    <source>
        <dbReference type="EMBL" id="KAK7503404.1"/>
    </source>
</evidence>
<organism evidence="1 2">
    <name type="scientific">Batillaria attramentaria</name>
    <dbReference type="NCBI Taxonomy" id="370345"/>
    <lineage>
        <taxon>Eukaryota</taxon>
        <taxon>Metazoa</taxon>
        <taxon>Spiralia</taxon>
        <taxon>Lophotrochozoa</taxon>
        <taxon>Mollusca</taxon>
        <taxon>Gastropoda</taxon>
        <taxon>Caenogastropoda</taxon>
        <taxon>Sorbeoconcha</taxon>
        <taxon>Cerithioidea</taxon>
        <taxon>Batillariidae</taxon>
        <taxon>Batillaria</taxon>
    </lineage>
</organism>
<dbReference type="AlphaFoldDB" id="A0ABD0LUW7"/>
<dbReference type="Proteomes" id="UP001519460">
    <property type="component" value="Unassembled WGS sequence"/>
</dbReference>
<protein>
    <submittedName>
        <fullName evidence="1">Uncharacterized protein</fullName>
    </submittedName>
</protein>
<sequence length="90" mass="9803">MPAWGECQGKAGRAKPAAGTAKEVQTFRLAAVSGICCQTTIDKTECSEMFQPQGSRDYDVYVAPLLFYIQNKHSVYETTKEGNTVSSFAS</sequence>
<keyword evidence="2" id="KW-1185">Reference proteome</keyword>
<evidence type="ECO:0000313" key="2">
    <source>
        <dbReference type="Proteomes" id="UP001519460"/>
    </source>
</evidence>
<name>A0ABD0LUW7_9CAEN</name>
<accession>A0ABD0LUW7</accession>
<comment type="caution">
    <text evidence="1">The sequence shown here is derived from an EMBL/GenBank/DDBJ whole genome shotgun (WGS) entry which is preliminary data.</text>
</comment>
<gene>
    <name evidence="1" type="ORF">BaRGS_00005325</name>
</gene>